<feature type="domain" description="Protein kinase" evidence="1">
    <location>
        <begin position="178"/>
        <end position="474"/>
    </location>
</feature>
<dbReference type="SUPFAM" id="SSF56112">
    <property type="entry name" value="Protein kinase-like (PK-like)"/>
    <property type="match status" value="1"/>
</dbReference>
<dbReference type="Proteomes" id="UP000026962">
    <property type="component" value="Chromosome 11"/>
</dbReference>
<dbReference type="InterPro" id="IPR059179">
    <property type="entry name" value="MLKL-like_MCAfunc"/>
</dbReference>
<dbReference type="PROSITE" id="PS50011">
    <property type="entry name" value="PROTEIN_KINASE_DOM"/>
    <property type="match status" value="1"/>
</dbReference>
<accession>A0A0E0MI01</accession>
<dbReference type="PANTHER" id="PTHR46146:SF7">
    <property type="entry name" value="OS11G0664000 PROTEIN"/>
    <property type="match status" value="1"/>
</dbReference>
<keyword evidence="3" id="KW-1185">Reference proteome</keyword>
<protein>
    <recommendedName>
        <fullName evidence="1">Protein kinase domain-containing protein</fullName>
    </recommendedName>
</protein>
<evidence type="ECO:0000259" key="1">
    <source>
        <dbReference type="PROSITE" id="PS50011"/>
    </source>
</evidence>
<dbReference type="GO" id="GO:0005524">
    <property type="term" value="F:ATP binding"/>
    <property type="evidence" value="ECO:0007669"/>
    <property type="project" value="InterPro"/>
</dbReference>
<dbReference type="OMA" id="ECEHLAC"/>
<reference evidence="2" key="2">
    <citation type="submission" date="2018-05" db="EMBL/GenBank/DDBJ databases">
        <title>OpunRS2 (Oryza punctata Reference Sequence Version 2).</title>
        <authorList>
            <person name="Zhang J."/>
            <person name="Kudrna D."/>
            <person name="Lee S."/>
            <person name="Talag J."/>
            <person name="Welchert J."/>
            <person name="Wing R.A."/>
        </authorList>
    </citation>
    <scope>NUCLEOTIDE SEQUENCE [LARGE SCALE GENOMIC DNA]</scope>
</reference>
<reference evidence="2" key="1">
    <citation type="submission" date="2015-04" db="UniProtKB">
        <authorList>
            <consortium name="EnsemblPlants"/>
        </authorList>
    </citation>
    <scope>IDENTIFICATION</scope>
</reference>
<dbReference type="EnsemblPlants" id="OPUNC11G18730.1">
    <property type="protein sequence ID" value="OPUNC11G18730.1"/>
    <property type="gene ID" value="OPUNC11G18730"/>
</dbReference>
<dbReference type="InterPro" id="IPR011009">
    <property type="entry name" value="Kinase-like_dom_sf"/>
</dbReference>
<evidence type="ECO:0000313" key="3">
    <source>
        <dbReference type="Proteomes" id="UP000026962"/>
    </source>
</evidence>
<dbReference type="InterPro" id="IPR001245">
    <property type="entry name" value="Ser-Thr/Tyr_kinase_cat_dom"/>
</dbReference>
<name>A0A0E0MI01_ORYPU</name>
<dbReference type="STRING" id="4537.A0A0E0MI01"/>
<evidence type="ECO:0000313" key="2">
    <source>
        <dbReference type="EnsemblPlants" id="OPUNC11G18730.1"/>
    </source>
</evidence>
<dbReference type="Gramene" id="OPUNC11G18730.1">
    <property type="protein sequence ID" value="OPUNC11G18730.1"/>
    <property type="gene ID" value="OPUNC11G18730"/>
</dbReference>
<dbReference type="Gene3D" id="1.10.510.10">
    <property type="entry name" value="Transferase(Phosphotransferase) domain 1"/>
    <property type="match status" value="1"/>
</dbReference>
<dbReference type="Pfam" id="PF07714">
    <property type="entry name" value="PK_Tyr_Ser-Thr"/>
    <property type="match status" value="1"/>
</dbReference>
<dbReference type="InterPro" id="IPR054000">
    <property type="entry name" value="MLKL_N"/>
</dbReference>
<dbReference type="HOGENOM" id="CLU_000288_158_3_1"/>
<dbReference type="AlphaFoldDB" id="A0A0E0MI01"/>
<dbReference type="InterPro" id="IPR000719">
    <property type="entry name" value="Prot_kinase_dom"/>
</dbReference>
<sequence>MSEAAAAVWGGLGQAATVAQLAGVDPLGLIVKVIKVARKARNNKEECEKLARRVNVVRDVLLDLQQHKALVTPAVLDELNHALLEAHHVIQSFEERCAIYQFVMASRQEERLRGVQSKIHDALNLFPAVNTTLISRLLSTNNVLQLPHLREVADDQEVEIHGEGGEKFTAEELVAATNNYGFEIGTSNSGTVYKGTLADEREVAIKVVCDNYSMEYFEVEASILLWIKHKHIIRLFGTLTVMDKGTSSSSSTDDEEGVVCRMQIFQYMNNGSLADHIHGDSPSPVTESWKMRIGILLGVARAVRYLHYRPTIIHRSISSSNILLDDDYSPRLSGFGLSLILDDDEAERTDVHIHGNTLGYIDPEYENTGRVTPASDVYSFGIVTLEVLTGWSANLQQVQDERGAVHGVQTRQLVDAVLDARKLKKVLDSRPATTGTQRRKALHSVAETAASCLQLEVADRPTMSEVVVSLKEALKLLCEDE</sequence>
<dbReference type="CDD" id="cd21037">
    <property type="entry name" value="MLKL_NTD"/>
    <property type="match status" value="1"/>
</dbReference>
<dbReference type="GO" id="GO:0007166">
    <property type="term" value="P:cell surface receptor signaling pathway"/>
    <property type="evidence" value="ECO:0007669"/>
    <property type="project" value="InterPro"/>
</dbReference>
<dbReference type="GO" id="GO:0004672">
    <property type="term" value="F:protein kinase activity"/>
    <property type="evidence" value="ECO:0007669"/>
    <property type="project" value="InterPro"/>
</dbReference>
<dbReference type="InterPro" id="IPR036537">
    <property type="entry name" value="Adaptor_Cbl_N_dom_sf"/>
</dbReference>
<dbReference type="Gene3D" id="3.30.200.20">
    <property type="entry name" value="Phosphorylase Kinase, domain 1"/>
    <property type="match status" value="1"/>
</dbReference>
<dbReference type="Gene3D" id="1.20.930.20">
    <property type="entry name" value="Adaptor protein Cbl, N-terminal domain"/>
    <property type="match status" value="1"/>
</dbReference>
<dbReference type="eggNOG" id="KOG1187">
    <property type="taxonomic scope" value="Eukaryota"/>
</dbReference>
<dbReference type="Pfam" id="PF22215">
    <property type="entry name" value="MLKL_N"/>
    <property type="match status" value="1"/>
</dbReference>
<dbReference type="PANTHER" id="PTHR46146">
    <property type="entry name" value="SERINE/THREONINE-PROTEIN KINASE-LIKE PROTEIN CCR4"/>
    <property type="match status" value="1"/>
</dbReference>
<proteinExistence type="predicted"/>
<organism evidence="2">
    <name type="scientific">Oryza punctata</name>
    <name type="common">Red rice</name>
    <dbReference type="NCBI Taxonomy" id="4537"/>
    <lineage>
        <taxon>Eukaryota</taxon>
        <taxon>Viridiplantae</taxon>
        <taxon>Streptophyta</taxon>
        <taxon>Embryophyta</taxon>
        <taxon>Tracheophyta</taxon>
        <taxon>Spermatophyta</taxon>
        <taxon>Magnoliopsida</taxon>
        <taxon>Liliopsida</taxon>
        <taxon>Poales</taxon>
        <taxon>Poaceae</taxon>
        <taxon>BOP clade</taxon>
        <taxon>Oryzoideae</taxon>
        <taxon>Oryzeae</taxon>
        <taxon>Oryzinae</taxon>
        <taxon>Oryza</taxon>
    </lineage>
</organism>